<dbReference type="EMBL" id="UINC01054473">
    <property type="protein sequence ID" value="SVB72227.1"/>
    <property type="molecule type" value="Genomic_DNA"/>
</dbReference>
<gene>
    <name evidence="1" type="ORF">METZ01_LOCUS225081</name>
</gene>
<dbReference type="PROSITE" id="PS51257">
    <property type="entry name" value="PROKAR_LIPOPROTEIN"/>
    <property type="match status" value="1"/>
</dbReference>
<reference evidence="1" key="1">
    <citation type="submission" date="2018-05" db="EMBL/GenBank/DDBJ databases">
        <authorList>
            <person name="Lanie J.A."/>
            <person name="Ng W.-L."/>
            <person name="Kazmierczak K.M."/>
            <person name="Andrzejewski T.M."/>
            <person name="Davidsen T.M."/>
            <person name="Wayne K.J."/>
            <person name="Tettelin H."/>
            <person name="Glass J.I."/>
            <person name="Rusch D."/>
            <person name="Podicherti R."/>
            <person name="Tsui H.-C.T."/>
            <person name="Winkler M.E."/>
        </authorList>
    </citation>
    <scope>NUCLEOTIDE SEQUENCE</scope>
</reference>
<protein>
    <submittedName>
        <fullName evidence="1">Uncharacterized protein</fullName>
    </submittedName>
</protein>
<dbReference type="AlphaFoldDB" id="A0A382GCB4"/>
<organism evidence="1">
    <name type="scientific">marine metagenome</name>
    <dbReference type="NCBI Taxonomy" id="408172"/>
    <lineage>
        <taxon>unclassified sequences</taxon>
        <taxon>metagenomes</taxon>
        <taxon>ecological metagenomes</taxon>
    </lineage>
</organism>
<sequence>MNNLKLLTFLTMVIALTVISCSQSDSGTQSSHSINPALGEVIAYRKITLLSHSKESKYLQQTMTSNRMWNKNLSGLHSATFKGDRGERAGQFCGIWMFESLEQRDDYFPLTNKGDEHGTGVEEFSNVATMINNTTGNINYTYVPQEHQETGVYTDYVVLGFDQLKNPTLGGLFALREYDIKPGMEAEFEEFCVNTSVPAFQKNFPGMELYYLKGDRGSRKGEYAEILSFESVEKRDYYFPTHDSTNAEIADEFGKMFETTNVNKFLAQPASYTDYFKVN</sequence>
<name>A0A382GCB4_9ZZZZ</name>
<evidence type="ECO:0000313" key="1">
    <source>
        <dbReference type="EMBL" id="SVB72227.1"/>
    </source>
</evidence>
<proteinExistence type="predicted"/>
<accession>A0A382GCB4</accession>